<dbReference type="EMBL" id="VMNW02000173">
    <property type="protein sequence ID" value="KAA9148195.1"/>
    <property type="molecule type" value="Genomic_DNA"/>
</dbReference>
<reference evidence="2" key="1">
    <citation type="submission" date="2019-09" db="EMBL/GenBank/DDBJ databases">
        <authorList>
            <person name="Teo W.F.A."/>
            <person name="Duangmal K."/>
        </authorList>
    </citation>
    <scope>NUCLEOTIDE SEQUENCE [LARGE SCALE GENOMIC DNA]</scope>
    <source>
        <strain evidence="2">K81G1</strain>
    </source>
</reference>
<dbReference type="Gene3D" id="3.50.50.60">
    <property type="entry name" value="FAD/NAD(P)-binding domain"/>
    <property type="match status" value="1"/>
</dbReference>
<dbReference type="AlphaFoldDB" id="A0A5N0UMD4"/>
<dbReference type="Proteomes" id="UP000319769">
    <property type="component" value="Unassembled WGS sequence"/>
</dbReference>
<gene>
    <name evidence="2" type="ORF">FPZ12_045005</name>
</gene>
<organism evidence="2 3">
    <name type="scientific">Amycolatopsis acidicola</name>
    <dbReference type="NCBI Taxonomy" id="2596893"/>
    <lineage>
        <taxon>Bacteria</taxon>
        <taxon>Bacillati</taxon>
        <taxon>Actinomycetota</taxon>
        <taxon>Actinomycetes</taxon>
        <taxon>Pseudonocardiales</taxon>
        <taxon>Pseudonocardiaceae</taxon>
        <taxon>Amycolatopsis</taxon>
    </lineage>
</organism>
<keyword evidence="3" id="KW-1185">Reference proteome</keyword>
<evidence type="ECO:0000313" key="2">
    <source>
        <dbReference type="EMBL" id="KAA9148195.1"/>
    </source>
</evidence>
<sequence length="339" mass="36725">MPDAIVVGGGQSGLATAYVLRQAGLTPVLLEAGAEPVGSWPRYYESLTLFSPARYSSLPGKAFPGDPARYPHRDEVIDYLRDYAATLDVDIRTGTRVTSVRHDGDFEVHAGETFTAPMLIAATGAFGSPFQPSLPGLFTGRTLHAMDYREPSAFEGQRIVVVGAGNTAAQIGTELAGHARVTLATRKPVAFVTQRPLGQDLQFWFTVTGTGFLPIPSRQRNPPTVPVLDTGVYRRAVRAGKPDQRRMFTRVEGQRVTWPDGSAEDVDTIIFATGYRPDLGYLAGLGALDADGMPVQYKGLSTTHAGLGYVGLEWQRCLLSASLRGVGRDARYVVRKLRQ</sequence>
<evidence type="ECO:0000313" key="3">
    <source>
        <dbReference type="Proteomes" id="UP000319769"/>
    </source>
</evidence>
<dbReference type="PRINTS" id="PR00469">
    <property type="entry name" value="PNDRDTASEII"/>
</dbReference>
<evidence type="ECO:0000256" key="1">
    <source>
        <dbReference type="ARBA" id="ARBA00023002"/>
    </source>
</evidence>
<protein>
    <submittedName>
        <fullName evidence="2">NAD(P)/FAD-dependent oxidoreductase</fullName>
    </submittedName>
</protein>
<dbReference type="SUPFAM" id="SSF51905">
    <property type="entry name" value="FAD/NAD(P)-binding domain"/>
    <property type="match status" value="2"/>
</dbReference>
<dbReference type="PRINTS" id="PR00368">
    <property type="entry name" value="FADPNR"/>
</dbReference>
<dbReference type="PANTHER" id="PTHR43539">
    <property type="entry name" value="FLAVIN-BINDING MONOOXYGENASE-LIKE PROTEIN (AFU_ORTHOLOGUE AFUA_4G09220)"/>
    <property type="match status" value="1"/>
</dbReference>
<accession>A0A5N0UMD4</accession>
<dbReference type="PANTHER" id="PTHR43539:SF78">
    <property type="entry name" value="FLAVIN-CONTAINING MONOOXYGENASE"/>
    <property type="match status" value="1"/>
</dbReference>
<dbReference type="RefSeq" id="WP_144761936.1">
    <property type="nucleotide sequence ID" value="NZ_VMNW02000173.1"/>
</dbReference>
<dbReference type="Pfam" id="PF13738">
    <property type="entry name" value="Pyr_redox_3"/>
    <property type="match status" value="1"/>
</dbReference>
<comment type="caution">
    <text evidence="2">The sequence shown here is derived from an EMBL/GenBank/DDBJ whole genome shotgun (WGS) entry which is preliminary data.</text>
</comment>
<dbReference type="GO" id="GO:0004497">
    <property type="term" value="F:monooxygenase activity"/>
    <property type="evidence" value="ECO:0007669"/>
    <property type="project" value="TreeGrafter"/>
</dbReference>
<dbReference type="InterPro" id="IPR050982">
    <property type="entry name" value="Auxin_biosynth/cation_transpt"/>
</dbReference>
<dbReference type="OrthoDB" id="9808049at2"/>
<dbReference type="InterPro" id="IPR036188">
    <property type="entry name" value="FAD/NAD-bd_sf"/>
</dbReference>
<keyword evidence="1" id="KW-0560">Oxidoreductase</keyword>
<proteinExistence type="predicted"/>
<name>A0A5N0UMD4_9PSEU</name>
<dbReference type="GO" id="GO:0050660">
    <property type="term" value="F:flavin adenine dinucleotide binding"/>
    <property type="evidence" value="ECO:0007669"/>
    <property type="project" value="TreeGrafter"/>
</dbReference>